<comment type="catalytic activity">
    <reaction evidence="17">
        <text>a 3,N(4)-etheno-2'-deoxycytidine in double-stranded DNA + 2-oxoglutarate + O2 + H2O = a 2'-deoxycytidine in double-stranded DNA + glyoxal + succinate + CO2</text>
        <dbReference type="Rhea" id="RHEA:70467"/>
        <dbReference type="Rhea" id="RHEA-COMP:17070"/>
        <dbReference type="Rhea" id="RHEA-COMP:17905"/>
        <dbReference type="ChEBI" id="CHEBI:15377"/>
        <dbReference type="ChEBI" id="CHEBI:15379"/>
        <dbReference type="ChEBI" id="CHEBI:16526"/>
        <dbReference type="ChEBI" id="CHEBI:16810"/>
        <dbReference type="ChEBI" id="CHEBI:30031"/>
        <dbReference type="ChEBI" id="CHEBI:34779"/>
        <dbReference type="ChEBI" id="CHEBI:85452"/>
        <dbReference type="ChEBI" id="CHEBI:189585"/>
    </reaction>
    <physiologicalReaction direction="left-to-right" evidence="17">
        <dbReference type="Rhea" id="RHEA:70468"/>
    </physiologicalReaction>
</comment>
<dbReference type="GO" id="GO:0035516">
    <property type="term" value="F:broad specificity oxidative DNA demethylase activity"/>
    <property type="evidence" value="ECO:0007669"/>
    <property type="project" value="UniProtKB-EC"/>
</dbReference>
<dbReference type="PANTHER" id="PTHR31573:SF1">
    <property type="entry name" value="DNA OXIDATIVE DEMETHYLASE ALKBH2"/>
    <property type="match status" value="1"/>
</dbReference>
<dbReference type="Pfam" id="PF13532">
    <property type="entry name" value="2OG-FeII_Oxy_2"/>
    <property type="match status" value="1"/>
</dbReference>
<protein>
    <recommendedName>
        <fullName evidence="25">DNA oxidative demethylase ALKBH2</fullName>
        <ecNumber evidence="24">1.14.11.33</ecNumber>
    </recommendedName>
    <alternativeName>
        <fullName evidence="26">Alkylated DNA repair protein alkB homolog 2</fullName>
    </alternativeName>
    <alternativeName>
        <fullName evidence="27">Alpha-ketoglutarate-dependent dioxygenase alkB homolog 2</fullName>
    </alternativeName>
</protein>
<accession>A0A7L2VNY5</accession>
<dbReference type="GO" id="GO:0006307">
    <property type="term" value="P:DNA alkylation repair"/>
    <property type="evidence" value="ECO:0007669"/>
    <property type="project" value="TreeGrafter"/>
</dbReference>
<proteinExistence type="inferred from homology"/>
<evidence type="ECO:0000256" key="27">
    <source>
        <dbReference type="ARBA" id="ARBA00081727"/>
    </source>
</evidence>
<dbReference type="GO" id="GO:0051747">
    <property type="term" value="F:cytosine C-5 DNA demethylase activity"/>
    <property type="evidence" value="ECO:0007669"/>
    <property type="project" value="UniProtKB-ARBA"/>
</dbReference>
<evidence type="ECO:0000256" key="18">
    <source>
        <dbReference type="ARBA" id="ARBA00051755"/>
    </source>
</evidence>
<evidence type="ECO:0000256" key="19">
    <source>
        <dbReference type="ARBA" id="ARBA00052597"/>
    </source>
</evidence>
<evidence type="ECO:0000256" key="11">
    <source>
        <dbReference type="ARBA" id="ARBA00023204"/>
    </source>
</evidence>
<feature type="binding site" evidence="28">
    <location>
        <begin position="98"/>
        <end position="100"/>
    </location>
    <ligand>
        <name>substrate</name>
    </ligand>
</feature>
<feature type="binding site" evidence="28">
    <location>
        <position position="224"/>
    </location>
    <ligand>
        <name>2-oxoglutarate</name>
        <dbReference type="ChEBI" id="CHEBI:16810"/>
    </ligand>
</feature>
<keyword evidence="6" id="KW-0227">DNA damage</keyword>
<comment type="catalytic activity">
    <reaction evidence="16">
        <text>an N(3)-methyl-2'-deoxycytidine in double-stranded DNA + 2-oxoglutarate + O2 = a 2'-deoxycytidine in double-stranded DNA + formaldehyde + succinate + CO2 + H(+)</text>
        <dbReference type="Rhea" id="RHEA:70439"/>
        <dbReference type="Rhea" id="RHEA-COMP:14237"/>
        <dbReference type="Rhea" id="RHEA-COMP:17070"/>
        <dbReference type="ChEBI" id="CHEBI:15378"/>
        <dbReference type="ChEBI" id="CHEBI:15379"/>
        <dbReference type="ChEBI" id="CHEBI:16526"/>
        <dbReference type="ChEBI" id="CHEBI:16810"/>
        <dbReference type="ChEBI" id="CHEBI:16842"/>
        <dbReference type="ChEBI" id="CHEBI:30031"/>
        <dbReference type="ChEBI" id="CHEBI:85452"/>
        <dbReference type="ChEBI" id="CHEBI:139075"/>
    </reaction>
    <physiologicalReaction direction="left-to-right" evidence="16">
        <dbReference type="Rhea" id="RHEA:70440"/>
    </physiologicalReaction>
</comment>
<feature type="binding site" evidence="28">
    <location>
        <position position="135"/>
    </location>
    <ligand>
        <name>2-oxoglutarate</name>
        <dbReference type="ChEBI" id="CHEBI:16810"/>
    </ligand>
</feature>
<evidence type="ECO:0000256" key="15">
    <source>
        <dbReference type="ARBA" id="ARBA00051189"/>
    </source>
</evidence>
<evidence type="ECO:0000256" key="3">
    <source>
        <dbReference type="ARBA" id="ARBA00004642"/>
    </source>
</evidence>
<evidence type="ECO:0000256" key="13">
    <source>
        <dbReference type="ARBA" id="ARBA00051010"/>
    </source>
</evidence>
<feature type="binding site" evidence="28">
    <location>
        <position position="147"/>
    </location>
    <ligand>
        <name>2-oxoglutarate</name>
        <dbReference type="ChEBI" id="CHEBI:16810"/>
    </ligand>
</feature>
<dbReference type="EC" id="1.14.11.33" evidence="24"/>
<organism evidence="31 32">
    <name type="scientific">Brachypteracias leptosomus</name>
    <name type="common">short-legged ground-roller</name>
    <dbReference type="NCBI Taxonomy" id="135165"/>
    <lineage>
        <taxon>Eukaryota</taxon>
        <taxon>Metazoa</taxon>
        <taxon>Chordata</taxon>
        <taxon>Craniata</taxon>
        <taxon>Vertebrata</taxon>
        <taxon>Euteleostomi</taxon>
        <taxon>Archelosauria</taxon>
        <taxon>Archosauria</taxon>
        <taxon>Dinosauria</taxon>
        <taxon>Saurischia</taxon>
        <taxon>Theropoda</taxon>
        <taxon>Coelurosauria</taxon>
        <taxon>Aves</taxon>
        <taxon>Neognathae</taxon>
        <taxon>Neoaves</taxon>
        <taxon>Telluraves</taxon>
        <taxon>Coraciimorphae</taxon>
        <taxon>Coraciiformes</taxon>
        <taxon>Brachypteraciidae</taxon>
        <taxon>Brachypteracias</taxon>
    </lineage>
</organism>
<evidence type="ECO:0000256" key="9">
    <source>
        <dbReference type="ARBA" id="ARBA00023002"/>
    </source>
</evidence>
<evidence type="ECO:0000256" key="6">
    <source>
        <dbReference type="ARBA" id="ARBA00022763"/>
    </source>
</evidence>
<feature type="region of interest" description="Disordered" evidence="29">
    <location>
        <begin position="1"/>
        <end position="33"/>
    </location>
</feature>
<evidence type="ECO:0000256" key="14">
    <source>
        <dbReference type="ARBA" id="ARBA00051165"/>
    </source>
</evidence>
<dbReference type="PANTHER" id="PTHR31573">
    <property type="entry name" value="ALPHA-KETOGLUTARATE-DEPENDENT DIOXYGENASE ALKB HOMOLOG 2"/>
    <property type="match status" value="1"/>
</dbReference>
<evidence type="ECO:0000256" key="23">
    <source>
        <dbReference type="ARBA" id="ARBA00062909"/>
    </source>
</evidence>
<evidence type="ECO:0000256" key="28">
    <source>
        <dbReference type="PIRSR" id="PIRSR632852-1"/>
    </source>
</evidence>
<feature type="binding site" evidence="28">
    <location>
        <position position="137"/>
    </location>
    <ligand>
        <name>2-oxoglutarate</name>
        <dbReference type="ChEBI" id="CHEBI:16810"/>
    </ligand>
</feature>
<gene>
    <name evidence="31" type="primary">Alkbh2</name>
    <name evidence="31" type="ORF">BRALEP_R11671</name>
</gene>
<dbReference type="Proteomes" id="UP000520535">
    <property type="component" value="Unassembled WGS sequence"/>
</dbReference>
<comment type="subcellular location">
    <subcellularLocation>
        <location evidence="2">Nucleus</location>
        <location evidence="2">Nucleolus</location>
    </subcellularLocation>
    <subcellularLocation>
        <location evidence="3">Nucleus</location>
        <location evidence="3">Nucleoplasm</location>
    </subcellularLocation>
</comment>
<evidence type="ECO:0000256" key="20">
    <source>
        <dbReference type="ARBA" id="ARBA00052627"/>
    </source>
</evidence>
<reference evidence="31 32" key="1">
    <citation type="submission" date="2019-09" db="EMBL/GenBank/DDBJ databases">
        <title>Bird 10,000 Genomes (B10K) Project - Family phase.</title>
        <authorList>
            <person name="Zhang G."/>
        </authorList>
    </citation>
    <scope>NUCLEOTIDE SEQUENCE [LARGE SCALE GENOMIC DNA]</scope>
    <source>
        <strain evidence="31">B10K-DU-012-52</strain>
    </source>
</reference>
<feature type="domain" description="Fe2OG dioxygenase" evidence="30">
    <location>
        <begin position="128"/>
        <end position="233"/>
    </location>
</feature>
<comment type="catalytic activity">
    <reaction evidence="14">
        <text>an N(3)-methyl-2'-deoxycytidine in single-stranded DNA + 2-oxoglutarate + O2 = a 2'-deoxycytidine in single-stranded DNA + formaldehyde + succinate + CO2 + H(+)</text>
        <dbReference type="Rhea" id="RHEA:70435"/>
        <dbReference type="Rhea" id="RHEA-COMP:12846"/>
        <dbReference type="Rhea" id="RHEA-COMP:17894"/>
        <dbReference type="ChEBI" id="CHEBI:15378"/>
        <dbReference type="ChEBI" id="CHEBI:15379"/>
        <dbReference type="ChEBI" id="CHEBI:16526"/>
        <dbReference type="ChEBI" id="CHEBI:16810"/>
        <dbReference type="ChEBI" id="CHEBI:16842"/>
        <dbReference type="ChEBI" id="CHEBI:30031"/>
        <dbReference type="ChEBI" id="CHEBI:85452"/>
        <dbReference type="ChEBI" id="CHEBI:139075"/>
    </reaction>
    <physiologicalReaction direction="left-to-right" evidence="14">
        <dbReference type="Rhea" id="RHEA:70436"/>
    </physiologicalReaction>
</comment>
<evidence type="ECO:0000256" key="12">
    <source>
        <dbReference type="ARBA" id="ARBA00023242"/>
    </source>
</evidence>
<keyword evidence="11" id="KW-0234">DNA repair</keyword>
<evidence type="ECO:0000256" key="29">
    <source>
        <dbReference type="SAM" id="MobiDB-lite"/>
    </source>
</evidence>
<evidence type="ECO:0000313" key="31">
    <source>
        <dbReference type="EMBL" id="NXS58577.1"/>
    </source>
</evidence>
<dbReference type="AlphaFoldDB" id="A0A7L2VNY5"/>
<dbReference type="InterPro" id="IPR037151">
    <property type="entry name" value="AlkB-like_sf"/>
</dbReference>
<evidence type="ECO:0000256" key="8">
    <source>
        <dbReference type="ARBA" id="ARBA00022964"/>
    </source>
</evidence>
<keyword evidence="8" id="KW-0223">Dioxygenase</keyword>
<keyword evidence="10" id="KW-0408">Iron</keyword>
<comment type="catalytic activity">
    <reaction evidence="20">
        <text>a 1,N(6)-etheno-2'-deoxyadenosine in double-stranded DNA + 2-oxoglutarate + O2 + H2O = a 2'-deoxyadenosine in double-stranded DNA + glyoxal + succinate + CO2</text>
        <dbReference type="Rhea" id="RHEA:70463"/>
        <dbReference type="Rhea" id="RHEA-COMP:17897"/>
        <dbReference type="Rhea" id="RHEA-COMP:17903"/>
        <dbReference type="ChEBI" id="CHEBI:15377"/>
        <dbReference type="ChEBI" id="CHEBI:15379"/>
        <dbReference type="ChEBI" id="CHEBI:16526"/>
        <dbReference type="ChEBI" id="CHEBI:16810"/>
        <dbReference type="ChEBI" id="CHEBI:30031"/>
        <dbReference type="ChEBI" id="CHEBI:34779"/>
        <dbReference type="ChEBI" id="CHEBI:90615"/>
        <dbReference type="ChEBI" id="CHEBI:189583"/>
    </reaction>
    <physiologicalReaction direction="left-to-right" evidence="20">
        <dbReference type="Rhea" id="RHEA:70464"/>
    </physiologicalReaction>
</comment>
<feature type="binding site" evidence="28">
    <location>
        <position position="150"/>
    </location>
    <ligand>
        <name>substrate</name>
    </ligand>
</feature>
<dbReference type="SUPFAM" id="SSF51197">
    <property type="entry name" value="Clavaminate synthase-like"/>
    <property type="match status" value="1"/>
</dbReference>
<dbReference type="GO" id="GO:0008168">
    <property type="term" value="F:methyltransferase activity"/>
    <property type="evidence" value="ECO:0007669"/>
    <property type="project" value="UniProtKB-KW"/>
</dbReference>
<comment type="catalytic activity">
    <reaction evidence="22">
        <text>a methylated nucleobase within DNA + 2-oxoglutarate + O2 = a nucleobase within DNA + formaldehyde + succinate + CO2</text>
        <dbReference type="Rhea" id="RHEA:30299"/>
        <dbReference type="Rhea" id="RHEA-COMP:12192"/>
        <dbReference type="Rhea" id="RHEA-COMP:12193"/>
        <dbReference type="ChEBI" id="CHEBI:15379"/>
        <dbReference type="ChEBI" id="CHEBI:16526"/>
        <dbReference type="ChEBI" id="CHEBI:16810"/>
        <dbReference type="ChEBI" id="CHEBI:16842"/>
        <dbReference type="ChEBI" id="CHEBI:30031"/>
        <dbReference type="ChEBI" id="CHEBI:32875"/>
        <dbReference type="ChEBI" id="CHEBI:64428"/>
        <dbReference type="EC" id="1.14.11.33"/>
    </reaction>
    <physiologicalReaction direction="left-to-right" evidence="22">
        <dbReference type="Rhea" id="RHEA:30300"/>
    </physiologicalReaction>
</comment>
<dbReference type="OrthoDB" id="445341at2759"/>
<comment type="catalytic activity">
    <reaction evidence="13">
        <text>an N(1)-methyl-2'-deoxyadenosine in single-stranded DNA + 2-oxoglutarate + O2 = a 2'-deoxyadenosine in single-stranded DNA + formaldehyde + succinate + CO2 + H(+)</text>
        <dbReference type="Rhea" id="RHEA:70447"/>
        <dbReference type="Rhea" id="RHEA-COMP:17895"/>
        <dbReference type="Rhea" id="RHEA-COMP:17896"/>
        <dbReference type="ChEBI" id="CHEBI:15378"/>
        <dbReference type="ChEBI" id="CHEBI:15379"/>
        <dbReference type="ChEBI" id="CHEBI:16526"/>
        <dbReference type="ChEBI" id="CHEBI:16810"/>
        <dbReference type="ChEBI" id="CHEBI:16842"/>
        <dbReference type="ChEBI" id="CHEBI:30031"/>
        <dbReference type="ChEBI" id="CHEBI:90615"/>
        <dbReference type="ChEBI" id="CHEBI:139096"/>
    </reaction>
    <physiologicalReaction direction="left-to-right" evidence="13">
        <dbReference type="Rhea" id="RHEA:70448"/>
    </physiologicalReaction>
</comment>
<evidence type="ECO:0000256" key="22">
    <source>
        <dbReference type="ARBA" id="ARBA00053025"/>
    </source>
</evidence>
<keyword evidence="32" id="KW-1185">Reference proteome</keyword>
<dbReference type="FunFam" id="2.60.120.590:FF:000004">
    <property type="entry name" value="DNA oxidative demethylase ALKBH2"/>
    <property type="match status" value="1"/>
</dbReference>
<evidence type="ECO:0000313" key="32">
    <source>
        <dbReference type="Proteomes" id="UP000520535"/>
    </source>
</evidence>
<feature type="binding site" evidence="28">
    <location>
        <position position="228"/>
    </location>
    <ligand>
        <name>2-oxoglutarate</name>
        <dbReference type="ChEBI" id="CHEBI:16810"/>
    </ligand>
</feature>
<keyword evidence="9" id="KW-0560">Oxidoreductase</keyword>
<dbReference type="GO" id="GO:0032259">
    <property type="term" value="P:methylation"/>
    <property type="evidence" value="ECO:0007669"/>
    <property type="project" value="UniProtKB-KW"/>
</dbReference>
<dbReference type="InterPro" id="IPR032852">
    <property type="entry name" value="ALKBH2"/>
</dbReference>
<feature type="binding site" evidence="28">
    <location>
        <position position="212"/>
    </location>
    <ligand>
        <name>2-oxoglutarate</name>
        <dbReference type="ChEBI" id="CHEBI:16810"/>
    </ligand>
</feature>
<dbReference type="InterPro" id="IPR005123">
    <property type="entry name" value="Oxoglu/Fe-dep_dioxygenase_dom"/>
</dbReference>
<comment type="cofactor">
    <cofactor evidence="1">
        <name>Fe(2+)</name>
        <dbReference type="ChEBI" id="CHEBI:29033"/>
    </cofactor>
</comment>
<dbReference type="PROSITE" id="PS51471">
    <property type="entry name" value="FE2OG_OXY"/>
    <property type="match status" value="1"/>
</dbReference>
<evidence type="ECO:0000256" key="16">
    <source>
        <dbReference type="ARBA" id="ARBA00051376"/>
    </source>
</evidence>
<keyword evidence="7" id="KW-0460">Magnesium</keyword>
<sequence length="238" mass="27512">MDRYVVKRPREEAGGGGGKRPRAEEPGSGQPPWQEIRAEGLCCDYRLLFGQAEADRLFQQLEEEVEYFEGEMTKLQVFGKWHNIPRKQVTYGDPELTYTYSGVTFSPKPWIPVLNHIRDRVTSVTGHTFNFVLINRYKDGEDHIGEHRDDERELVPRSPIASVSFGACRDFVFRHRDSRGKGARRAMKPLTLQLAHGSLLLMKYPTNVYWYHSLPTRKRVLAPRINLTFRKVVAVPKK</sequence>
<keyword evidence="31" id="KW-0808">Transferase</keyword>
<dbReference type="GO" id="GO:0005654">
    <property type="term" value="C:nucleoplasm"/>
    <property type="evidence" value="ECO:0007669"/>
    <property type="project" value="UniProtKB-SubCell"/>
</dbReference>
<keyword evidence="31" id="KW-0489">Methyltransferase</keyword>
<evidence type="ECO:0000256" key="25">
    <source>
        <dbReference type="ARBA" id="ARBA00072134"/>
    </source>
</evidence>
<comment type="caution">
    <text evidence="31">The sequence shown here is derived from an EMBL/GenBank/DDBJ whole genome shotgun (WGS) entry which is preliminary data.</text>
</comment>
<evidence type="ECO:0000256" key="4">
    <source>
        <dbReference type="ARBA" id="ARBA00007879"/>
    </source>
</evidence>
<feature type="non-terminal residue" evidence="31">
    <location>
        <position position="238"/>
    </location>
</feature>
<comment type="similarity">
    <text evidence="4">Belongs to the alkB family.</text>
</comment>
<evidence type="ECO:0000256" key="17">
    <source>
        <dbReference type="ARBA" id="ARBA00051434"/>
    </source>
</evidence>
<comment type="subunit">
    <text evidence="23">Interacts with PCNA homotrimer; this interaction is enhanced during the S-phase of the cell cycle. Interacts with nucleolar proteins NCL, UBTF and NPM1. Interacts with XRCC5-XRCC6 heterodimer.</text>
</comment>
<evidence type="ECO:0000256" key="7">
    <source>
        <dbReference type="ARBA" id="ARBA00022842"/>
    </source>
</evidence>
<evidence type="ECO:0000256" key="24">
    <source>
        <dbReference type="ARBA" id="ARBA00066725"/>
    </source>
</evidence>
<comment type="catalytic activity">
    <reaction evidence="19">
        <text>a 3,N(4)-etheno-2'-deoxycytidine in single-stranded DNA + 2-oxoglutarate + O2 + H2O = a 2'-deoxycytidine in single-stranded DNA + glyoxal + succinate + CO2</text>
        <dbReference type="Rhea" id="RHEA:70471"/>
        <dbReference type="Rhea" id="RHEA-COMP:12846"/>
        <dbReference type="Rhea" id="RHEA-COMP:17906"/>
        <dbReference type="ChEBI" id="CHEBI:15377"/>
        <dbReference type="ChEBI" id="CHEBI:15379"/>
        <dbReference type="ChEBI" id="CHEBI:16526"/>
        <dbReference type="ChEBI" id="CHEBI:16810"/>
        <dbReference type="ChEBI" id="CHEBI:30031"/>
        <dbReference type="ChEBI" id="CHEBI:34779"/>
        <dbReference type="ChEBI" id="CHEBI:85452"/>
        <dbReference type="ChEBI" id="CHEBI:189585"/>
    </reaction>
    <physiologicalReaction direction="left-to-right" evidence="19">
        <dbReference type="Rhea" id="RHEA:70472"/>
    </physiologicalReaction>
</comment>
<dbReference type="GO" id="GO:0008198">
    <property type="term" value="F:ferrous iron binding"/>
    <property type="evidence" value="ECO:0007669"/>
    <property type="project" value="TreeGrafter"/>
</dbReference>
<evidence type="ECO:0000259" key="30">
    <source>
        <dbReference type="PROSITE" id="PS51471"/>
    </source>
</evidence>
<feature type="non-terminal residue" evidence="31">
    <location>
        <position position="1"/>
    </location>
</feature>
<evidence type="ECO:0000256" key="2">
    <source>
        <dbReference type="ARBA" id="ARBA00004604"/>
    </source>
</evidence>
<comment type="catalytic activity">
    <reaction evidence="15">
        <text>a 1,N(6)-etheno-2'-deoxyadenosine in single-stranded DNA + 2-oxoglutarate + O2 + H2O = a 2'-deoxyadenosine in single-stranded DNA + glyoxal + succinate + CO2</text>
        <dbReference type="Rhea" id="RHEA:70459"/>
        <dbReference type="Rhea" id="RHEA-COMP:17896"/>
        <dbReference type="Rhea" id="RHEA-COMP:17904"/>
        <dbReference type="ChEBI" id="CHEBI:15377"/>
        <dbReference type="ChEBI" id="CHEBI:15379"/>
        <dbReference type="ChEBI" id="CHEBI:16526"/>
        <dbReference type="ChEBI" id="CHEBI:16810"/>
        <dbReference type="ChEBI" id="CHEBI:30031"/>
        <dbReference type="ChEBI" id="CHEBI:34779"/>
        <dbReference type="ChEBI" id="CHEBI:90615"/>
        <dbReference type="ChEBI" id="CHEBI:189583"/>
    </reaction>
    <physiologicalReaction direction="left-to-right" evidence="15">
        <dbReference type="Rhea" id="RHEA:70460"/>
    </physiologicalReaction>
</comment>
<dbReference type="Gene3D" id="2.60.120.590">
    <property type="entry name" value="Alpha-ketoglutarate-dependent dioxygenase AlkB-like"/>
    <property type="match status" value="1"/>
</dbReference>
<dbReference type="EMBL" id="VYZX01019817">
    <property type="protein sequence ID" value="NXS58577.1"/>
    <property type="molecule type" value="Genomic_DNA"/>
</dbReference>
<evidence type="ECO:0000256" key="26">
    <source>
        <dbReference type="ARBA" id="ARBA00077989"/>
    </source>
</evidence>
<keyword evidence="12" id="KW-0539">Nucleus</keyword>
<comment type="catalytic activity">
    <reaction evidence="21">
        <text>an N(1)-methyl-2'-deoxyadenosine in double-stranded DNA + 2-oxoglutarate + O2 = a 2'-deoxyadenosine in double-stranded DNA + formaldehyde + succinate + CO2 + H(+)</text>
        <dbReference type="Rhea" id="RHEA:70443"/>
        <dbReference type="Rhea" id="RHEA-COMP:14236"/>
        <dbReference type="Rhea" id="RHEA-COMP:17897"/>
        <dbReference type="ChEBI" id="CHEBI:15378"/>
        <dbReference type="ChEBI" id="CHEBI:15379"/>
        <dbReference type="ChEBI" id="CHEBI:16526"/>
        <dbReference type="ChEBI" id="CHEBI:16810"/>
        <dbReference type="ChEBI" id="CHEBI:16842"/>
        <dbReference type="ChEBI" id="CHEBI:30031"/>
        <dbReference type="ChEBI" id="CHEBI:90615"/>
        <dbReference type="ChEBI" id="CHEBI:139096"/>
    </reaction>
    <physiologicalReaction direction="left-to-right" evidence="21">
        <dbReference type="Rhea" id="RHEA:70444"/>
    </physiologicalReaction>
</comment>
<evidence type="ECO:0000256" key="10">
    <source>
        <dbReference type="ARBA" id="ARBA00023004"/>
    </source>
</evidence>
<feature type="binding site" evidence="28">
    <location>
        <begin position="78"/>
        <end position="80"/>
    </location>
    <ligand>
        <name>substrate</name>
    </ligand>
</feature>
<keyword evidence="5" id="KW-0479">Metal-binding</keyword>
<evidence type="ECO:0000256" key="5">
    <source>
        <dbReference type="ARBA" id="ARBA00022723"/>
    </source>
</evidence>
<name>A0A7L2VNY5_9AVES</name>
<dbReference type="InterPro" id="IPR027450">
    <property type="entry name" value="AlkB-like"/>
</dbReference>
<evidence type="ECO:0000256" key="1">
    <source>
        <dbReference type="ARBA" id="ARBA00001954"/>
    </source>
</evidence>
<evidence type="ECO:0000256" key="21">
    <source>
        <dbReference type="ARBA" id="ARBA00052800"/>
    </source>
</evidence>
<feature type="compositionally biased region" description="Basic and acidic residues" evidence="29">
    <location>
        <begin position="1"/>
        <end position="13"/>
    </location>
</feature>
<feature type="binding site" evidence="28">
    <location>
        <position position="230"/>
    </location>
    <ligand>
        <name>2-oxoglutarate</name>
        <dbReference type="ChEBI" id="CHEBI:16810"/>
    </ligand>
</feature>
<dbReference type="GO" id="GO:0005730">
    <property type="term" value="C:nucleolus"/>
    <property type="evidence" value="ECO:0007669"/>
    <property type="project" value="UniProtKB-SubCell"/>
</dbReference>
<comment type="catalytic activity">
    <reaction evidence="18">
        <text>a 1,N(2)-etheno-2'-deoxyguanosine in double-stranded DNA + 2-oxoglutarate + O2 + H2O = a 2'-deoxyguanosine in double-stranded DNA + glyoxal + succinate + CO2</text>
        <dbReference type="Rhea" id="RHEA:70487"/>
        <dbReference type="Rhea" id="RHEA-COMP:17910"/>
        <dbReference type="Rhea" id="RHEA-COMP:17912"/>
        <dbReference type="ChEBI" id="CHEBI:15377"/>
        <dbReference type="ChEBI" id="CHEBI:15379"/>
        <dbReference type="ChEBI" id="CHEBI:16526"/>
        <dbReference type="ChEBI" id="CHEBI:16810"/>
        <dbReference type="ChEBI" id="CHEBI:30031"/>
        <dbReference type="ChEBI" id="CHEBI:34779"/>
        <dbReference type="ChEBI" id="CHEBI:85445"/>
        <dbReference type="ChEBI" id="CHEBI:189586"/>
    </reaction>
    <physiologicalReaction direction="left-to-right" evidence="18">
        <dbReference type="Rhea" id="RHEA:70488"/>
    </physiologicalReaction>
</comment>